<keyword evidence="3" id="KW-0762">Sugar transport</keyword>
<sequence>MNKKEKEDDSMVEKTIMLACSAGMSTSLLVSKMQAAAKEEGKNYEIFAKSTADIDQEFRKKTPDVLLLGPQVAYMRATVQKKADEAGVPMDVINMSDYGMMNGANVLKFAEELMARG</sequence>
<keyword evidence="5" id="KW-0598">Phosphotransferase system</keyword>
<dbReference type="SUPFAM" id="SSF52794">
    <property type="entry name" value="PTS system IIB component-like"/>
    <property type="match status" value="1"/>
</dbReference>
<name>A0A0R1MN82_9LACO</name>
<keyword evidence="4" id="KW-0808">Transferase</keyword>
<accession>A0A0R1MN82</accession>
<dbReference type="PROSITE" id="PS51100">
    <property type="entry name" value="PTS_EIIB_TYPE_3"/>
    <property type="match status" value="1"/>
</dbReference>
<evidence type="ECO:0000256" key="6">
    <source>
        <dbReference type="ARBA" id="ARBA00022777"/>
    </source>
</evidence>
<dbReference type="PANTHER" id="PTHR34581">
    <property type="entry name" value="PTS SYSTEM N,N'-DIACETYLCHITOBIOSE-SPECIFIC EIIB COMPONENT"/>
    <property type="match status" value="1"/>
</dbReference>
<proteinExistence type="predicted"/>
<dbReference type="GO" id="GO:0008982">
    <property type="term" value="F:protein-N(PI)-phosphohistidine-sugar phosphotransferase activity"/>
    <property type="evidence" value="ECO:0007669"/>
    <property type="project" value="InterPro"/>
</dbReference>
<evidence type="ECO:0000256" key="3">
    <source>
        <dbReference type="ARBA" id="ARBA00022597"/>
    </source>
</evidence>
<feature type="modified residue" description="Phosphocysteine; by EIIA" evidence="7">
    <location>
        <position position="20"/>
    </location>
</feature>
<dbReference type="InterPro" id="IPR003501">
    <property type="entry name" value="PTS_EIIB_2/3"/>
</dbReference>
<evidence type="ECO:0000256" key="7">
    <source>
        <dbReference type="PROSITE-ProRule" id="PRU00423"/>
    </source>
</evidence>
<reference evidence="9 10" key="1">
    <citation type="journal article" date="2015" name="Genome Announc.">
        <title>Expanding the biotechnology potential of lactobacilli through comparative genomics of 213 strains and associated genera.</title>
        <authorList>
            <person name="Sun Z."/>
            <person name="Harris H.M."/>
            <person name="McCann A."/>
            <person name="Guo C."/>
            <person name="Argimon S."/>
            <person name="Zhang W."/>
            <person name="Yang X."/>
            <person name="Jeffery I.B."/>
            <person name="Cooney J.C."/>
            <person name="Kagawa T.F."/>
            <person name="Liu W."/>
            <person name="Song Y."/>
            <person name="Salvetti E."/>
            <person name="Wrobel A."/>
            <person name="Rasinkangas P."/>
            <person name="Parkhill J."/>
            <person name="Rea M.C."/>
            <person name="O'Sullivan O."/>
            <person name="Ritari J."/>
            <person name="Douillard F.P."/>
            <person name="Paul Ross R."/>
            <person name="Yang R."/>
            <person name="Briner A.E."/>
            <person name="Felis G.E."/>
            <person name="de Vos W.M."/>
            <person name="Barrangou R."/>
            <person name="Klaenhammer T.R."/>
            <person name="Caufield P.W."/>
            <person name="Cui Y."/>
            <person name="Zhang H."/>
            <person name="O'Toole P.W."/>
        </authorList>
    </citation>
    <scope>NUCLEOTIDE SEQUENCE [LARGE SCALE GENOMIC DNA]</scope>
    <source>
        <strain evidence="9 10">DSM 19519</strain>
    </source>
</reference>
<evidence type="ECO:0000256" key="4">
    <source>
        <dbReference type="ARBA" id="ARBA00022679"/>
    </source>
</evidence>
<dbReference type="GO" id="GO:0009401">
    <property type="term" value="P:phosphoenolpyruvate-dependent sugar phosphotransferase system"/>
    <property type="evidence" value="ECO:0007669"/>
    <property type="project" value="UniProtKB-KW"/>
</dbReference>
<evidence type="ECO:0000313" key="9">
    <source>
        <dbReference type="EMBL" id="KRL07252.1"/>
    </source>
</evidence>
<dbReference type="InterPro" id="IPR051819">
    <property type="entry name" value="PTS_sugar-specific_EIIB"/>
</dbReference>
<keyword evidence="6" id="KW-0418">Kinase</keyword>
<feature type="domain" description="PTS EIIB type-3" evidence="8">
    <location>
        <begin position="13"/>
        <end position="117"/>
    </location>
</feature>
<comment type="caution">
    <text evidence="9">The sequence shown here is derived from an EMBL/GenBank/DDBJ whole genome shotgun (WGS) entry which is preliminary data.</text>
</comment>
<evidence type="ECO:0000313" key="10">
    <source>
        <dbReference type="Proteomes" id="UP000051448"/>
    </source>
</evidence>
<protein>
    <submittedName>
        <fullName evidence="9">Cellobiose PTS, EIIB</fullName>
    </submittedName>
</protein>
<dbReference type="Proteomes" id="UP000051448">
    <property type="component" value="Unassembled WGS sequence"/>
</dbReference>
<keyword evidence="1" id="KW-0813">Transport</keyword>
<organism evidence="9 10">
    <name type="scientific">Liquorilactobacillus hordei DSM 19519</name>
    <dbReference type="NCBI Taxonomy" id="1423759"/>
    <lineage>
        <taxon>Bacteria</taxon>
        <taxon>Bacillati</taxon>
        <taxon>Bacillota</taxon>
        <taxon>Bacilli</taxon>
        <taxon>Lactobacillales</taxon>
        <taxon>Lactobacillaceae</taxon>
        <taxon>Liquorilactobacillus</taxon>
    </lineage>
</organism>
<dbReference type="Gene3D" id="3.40.50.2300">
    <property type="match status" value="1"/>
</dbReference>
<keyword evidence="2" id="KW-0597">Phosphoprotein</keyword>
<dbReference type="PATRIC" id="fig|1423759.3.peg.2121"/>
<dbReference type="GO" id="GO:0016301">
    <property type="term" value="F:kinase activity"/>
    <property type="evidence" value="ECO:0007669"/>
    <property type="project" value="UniProtKB-KW"/>
</dbReference>
<dbReference type="InterPro" id="IPR036095">
    <property type="entry name" value="PTS_EIIB-like_sf"/>
</dbReference>
<dbReference type="CDD" id="cd05564">
    <property type="entry name" value="PTS_IIB_chitobiose_lichenan"/>
    <property type="match status" value="1"/>
</dbReference>
<gene>
    <name evidence="9" type="ORF">FC92_GL002029</name>
</gene>
<evidence type="ECO:0000259" key="8">
    <source>
        <dbReference type="PROSITE" id="PS51100"/>
    </source>
</evidence>
<dbReference type="Pfam" id="PF02302">
    <property type="entry name" value="PTS_IIB"/>
    <property type="match status" value="1"/>
</dbReference>
<dbReference type="AlphaFoldDB" id="A0A0R1MN82"/>
<dbReference type="EMBL" id="AZDX01000007">
    <property type="protein sequence ID" value="KRL07252.1"/>
    <property type="molecule type" value="Genomic_DNA"/>
</dbReference>
<dbReference type="PANTHER" id="PTHR34581:SF2">
    <property type="entry name" value="PTS SYSTEM N,N'-DIACETYLCHITOBIOSE-SPECIFIC EIIB COMPONENT"/>
    <property type="match status" value="1"/>
</dbReference>
<evidence type="ECO:0000256" key="1">
    <source>
        <dbReference type="ARBA" id="ARBA00022448"/>
    </source>
</evidence>
<keyword evidence="10" id="KW-1185">Reference proteome</keyword>
<dbReference type="STRING" id="1423759.FC92_GL002029"/>
<evidence type="ECO:0000256" key="5">
    <source>
        <dbReference type="ARBA" id="ARBA00022683"/>
    </source>
</evidence>
<dbReference type="InterPro" id="IPR013012">
    <property type="entry name" value="PTS_EIIB_3"/>
</dbReference>
<evidence type="ECO:0000256" key="2">
    <source>
        <dbReference type="ARBA" id="ARBA00022553"/>
    </source>
</evidence>